<reference evidence="2 3" key="1">
    <citation type="submission" date="2016-10" db="EMBL/GenBank/DDBJ databases">
        <authorList>
            <person name="de Groot N.N."/>
        </authorList>
    </citation>
    <scope>NUCLEOTIDE SEQUENCE [LARGE SCALE GENOMIC DNA]</scope>
    <source>
        <strain evidence="2 3">AA1</strain>
    </source>
</reference>
<evidence type="ECO:0000256" key="1">
    <source>
        <dbReference type="SAM" id="SignalP"/>
    </source>
</evidence>
<sequence length="171" mass="19426">MKRCHYIKGLVCLLGFLLVSHSAVAASFDFRSVRWGMNRFEVMASEKIAPKKMARNELLYRVSLFKRPAHLMYRLYDDRLVGMRYVLPVKASDSLDKLEKLVSLRYGTARRETGAVGALRVWNRPDRTVRLFFAKKGQAVIDVVSKGAATISSIELTRLRRSTSEAVVSTL</sequence>
<feature type="signal peptide" evidence="1">
    <location>
        <begin position="1"/>
        <end position="25"/>
    </location>
</feature>
<evidence type="ECO:0008006" key="4">
    <source>
        <dbReference type="Google" id="ProtNLM"/>
    </source>
</evidence>
<accession>A0A1G5JHZ8</accession>
<gene>
    <name evidence="2" type="ORF">SAMN05216233_13039</name>
</gene>
<evidence type="ECO:0000313" key="3">
    <source>
        <dbReference type="Proteomes" id="UP000198870"/>
    </source>
</evidence>
<evidence type="ECO:0000313" key="2">
    <source>
        <dbReference type="EMBL" id="SCY87389.1"/>
    </source>
</evidence>
<dbReference type="RefSeq" id="WP_139164113.1">
    <property type="nucleotide sequence ID" value="NZ_FMUX01000030.1"/>
</dbReference>
<dbReference type="OrthoDB" id="951825at2"/>
<keyword evidence="1" id="KW-0732">Signal</keyword>
<organism evidence="2 3">
    <name type="scientific">Desulfoluna spongiiphila</name>
    <dbReference type="NCBI Taxonomy" id="419481"/>
    <lineage>
        <taxon>Bacteria</taxon>
        <taxon>Pseudomonadati</taxon>
        <taxon>Thermodesulfobacteriota</taxon>
        <taxon>Desulfobacteria</taxon>
        <taxon>Desulfobacterales</taxon>
        <taxon>Desulfolunaceae</taxon>
        <taxon>Desulfoluna</taxon>
    </lineage>
</organism>
<proteinExistence type="predicted"/>
<dbReference type="STRING" id="419481.SAMN05216233_13039"/>
<keyword evidence="3" id="KW-1185">Reference proteome</keyword>
<protein>
    <recommendedName>
        <fullName evidence="4">DUF4252 domain-containing protein</fullName>
    </recommendedName>
</protein>
<dbReference type="Proteomes" id="UP000198870">
    <property type="component" value="Unassembled WGS sequence"/>
</dbReference>
<name>A0A1G5JHZ8_9BACT</name>
<feature type="chain" id="PRO_5011700633" description="DUF4252 domain-containing protein" evidence="1">
    <location>
        <begin position="26"/>
        <end position="171"/>
    </location>
</feature>
<dbReference type="EMBL" id="FMUX01000030">
    <property type="protein sequence ID" value="SCY87389.1"/>
    <property type="molecule type" value="Genomic_DNA"/>
</dbReference>
<dbReference type="AlphaFoldDB" id="A0A1G5JHZ8"/>